<reference evidence="11" key="2">
    <citation type="submission" date="2025-09" db="UniProtKB">
        <authorList>
            <consortium name="Ensembl"/>
        </authorList>
    </citation>
    <scope>IDENTIFICATION</scope>
</reference>
<dbReference type="InterPro" id="IPR008677">
    <property type="entry name" value="MRVI1"/>
</dbReference>
<feature type="compositionally biased region" description="Basic and acidic residues" evidence="9">
    <location>
        <begin position="720"/>
        <end position="737"/>
    </location>
</feature>
<dbReference type="PANTHER" id="PTHR15352:SF2">
    <property type="entry name" value="INOSITOL 1,4,5-TRIPHOSPHATE RECEPTOR ASSOCIATED 1"/>
    <property type="match status" value="1"/>
</dbReference>
<name>A0A8C5NY67_JACJA</name>
<dbReference type="PANTHER" id="PTHR15352">
    <property type="entry name" value="LYMPHOID-RESTRICTED MEMBRANE PROTEIN, JAW1"/>
    <property type="match status" value="1"/>
</dbReference>
<feature type="compositionally biased region" description="Basic and acidic residues" evidence="9">
    <location>
        <begin position="1"/>
        <end position="10"/>
    </location>
</feature>
<feature type="region of interest" description="Disordered" evidence="9">
    <location>
        <begin position="709"/>
        <end position="780"/>
    </location>
</feature>
<feature type="compositionally biased region" description="Polar residues" evidence="9">
    <location>
        <begin position="153"/>
        <end position="170"/>
    </location>
</feature>
<evidence type="ECO:0000256" key="8">
    <source>
        <dbReference type="SAM" id="Coils"/>
    </source>
</evidence>
<dbReference type="Pfam" id="PF05781">
    <property type="entry name" value="MRVI1"/>
    <property type="match status" value="1"/>
</dbReference>
<accession>A0A8C5NY67</accession>
<keyword evidence="4 10" id="KW-0812">Transmembrane</keyword>
<evidence type="ECO:0000256" key="6">
    <source>
        <dbReference type="ARBA" id="ARBA00023054"/>
    </source>
</evidence>
<evidence type="ECO:0000256" key="10">
    <source>
        <dbReference type="SAM" id="Phobius"/>
    </source>
</evidence>
<dbReference type="Proteomes" id="UP000694385">
    <property type="component" value="Unassembled WGS sequence"/>
</dbReference>
<dbReference type="AlphaFoldDB" id="A0A8C5NY67"/>
<proteinExistence type="predicted"/>
<dbReference type="GeneTree" id="ENSGT00530000063722"/>
<feature type="compositionally biased region" description="Acidic residues" evidence="9">
    <location>
        <begin position="20"/>
        <end position="37"/>
    </location>
</feature>
<feature type="region of interest" description="Disordered" evidence="9">
    <location>
        <begin position="827"/>
        <end position="860"/>
    </location>
</feature>
<evidence type="ECO:0000256" key="5">
    <source>
        <dbReference type="ARBA" id="ARBA00022989"/>
    </source>
</evidence>
<gene>
    <name evidence="11" type="primary">Irag1</name>
</gene>
<keyword evidence="3" id="KW-0963">Cytoplasm</keyword>
<reference evidence="11" key="1">
    <citation type="submission" date="2025-08" db="UniProtKB">
        <authorList>
            <consortium name="Ensembl"/>
        </authorList>
    </citation>
    <scope>IDENTIFICATION</scope>
</reference>
<feature type="compositionally biased region" description="Acidic residues" evidence="9">
    <location>
        <begin position="755"/>
        <end position="777"/>
    </location>
</feature>
<dbReference type="Ensembl" id="ENSJJAT00000015507.1">
    <property type="protein sequence ID" value="ENSJJAP00000009066.1"/>
    <property type="gene ID" value="ENSJJAG00000013023.1"/>
</dbReference>
<keyword evidence="12" id="KW-1185">Reference proteome</keyword>
<feature type="region of interest" description="Disordered" evidence="9">
    <location>
        <begin position="661"/>
        <end position="686"/>
    </location>
</feature>
<evidence type="ECO:0000313" key="11">
    <source>
        <dbReference type="Ensembl" id="ENSJJAP00000009066.1"/>
    </source>
</evidence>
<protein>
    <submittedName>
        <fullName evidence="11">Inositol 1,4,5-triphosphate receptor associated 1</fullName>
    </submittedName>
</protein>
<evidence type="ECO:0000256" key="3">
    <source>
        <dbReference type="ARBA" id="ARBA00022490"/>
    </source>
</evidence>
<feature type="compositionally biased region" description="Basic and acidic residues" evidence="9">
    <location>
        <begin position="235"/>
        <end position="250"/>
    </location>
</feature>
<organism evidence="11 12">
    <name type="scientific">Jaculus jaculus</name>
    <name type="common">Lesser Egyptian jerboa</name>
    <dbReference type="NCBI Taxonomy" id="51337"/>
    <lineage>
        <taxon>Eukaryota</taxon>
        <taxon>Metazoa</taxon>
        <taxon>Chordata</taxon>
        <taxon>Craniata</taxon>
        <taxon>Vertebrata</taxon>
        <taxon>Euteleostomi</taxon>
        <taxon>Mammalia</taxon>
        <taxon>Eutheria</taxon>
        <taxon>Euarchontoglires</taxon>
        <taxon>Glires</taxon>
        <taxon>Rodentia</taxon>
        <taxon>Myomorpha</taxon>
        <taxon>Dipodoidea</taxon>
        <taxon>Dipodidae</taxon>
        <taxon>Dipodinae</taxon>
        <taxon>Jaculus</taxon>
    </lineage>
</organism>
<keyword evidence="6 8" id="KW-0175">Coiled coil</keyword>
<evidence type="ECO:0000256" key="4">
    <source>
        <dbReference type="ARBA" id="ARBA00022692"/>
    </source>
</evidence>
<evidence type="ECO:0000256" key="9">
    <source>
        <dbReference type="SAM" id="MobiDB-lite"/>
    </source>
</evidence>
<feature type="region of interest" description="Disordered" evidence="9">
    <location>
        <begin position="1"/>
        <end position="95"/>
    </location>
</feature>
<dbReference type="GO" id="GO:0016020">
    <property type="term" value="C:membrane"/>
    <property type="evidence" value="ECO:0007669"/>
    <property type="project" value="UniProtKB-SubCell"/>
</dbReference>
<feature type="region of interest" description="Disordered" evidence="9">
    <location>
        <begin position="126"/>
        <end position="391"/>
    </location>
</feature>
<keyword evidence="5 10" id="KW-1133">Transmembrane helix</keyword>
<dbReference type="GO" id="GO:0005737">
    <property type="term" value="C:cytoplasm"/>
    <property type="evidence" value="ECO:0007669"/>
    <property type="project" value="UniProtKB-SubCell"/>
</dbReference>
<sequence>PFGTSPDHRAQTSWSIFGADTEEEGAMPNIPEDEEPPGEPQADSPSTGPLHSPPAIILTGDASSSGETDKNLANRYTPRRLSLGAHCPSADPAGRVIDLVNDQLPDISISEEDRKRNLALLEEAKLVSERFLTRRGRKSRSSPGDPPPGVSPNLSPRTSPEPSRSGTLPVSTPPGVDVSGDPQSPPPGSPAQVTRHLRSRCPGVPGSHVPKGLADRKQSDQRKVSQGRLAPRPPAVDRSKELAIEQKENFDPLQHPETTPKTQASGTSATGKMALNSPQPGPAESELGRQLLKTARESNPLPRSAAQASAEVAPPAPQGKGCPGEPAGPKVGAKAEPRSPVSRPPLIRGLSRDGGPEEPGPRLQKVLAKLPLAEEEKRPPGKAISKPTKTPGLKDFQIQVQPVRMQKLTKLREEHILMRNQSLVGLKLPELSEAAEQEKGVSSATAEEESKSGLDVMPNISDVLLRKLRVHKSLPGSAPPLTEKEVENVFVQLSLAFRNDSYTLESRINQAERERNLTEENTEKELENFKASITSSASIWHHCEHRETYQKLLEDIAVLHRLAARLSSRAEVVGAVRQEKRMSKATEVMMQYVENLKRTYEKDHAELMEFKKLANQNSSRSCGPSEDGVPRTARSMSLTMGKNVPRRRVSVAVVPKFNALSLPGHAPSSSPIPSLPALSEAPNGKSNASIAPALPALLENGKTNGEADCETCAPVPLPSRLEERSQENKARVEEEAFTKGYQEGLKKTTELQQLAEEEEEQKSESPEEPEEPEETEEEKDKLEDLVHFLQVMYTKMCQHWQVIWMMAAVMLVLTVVLGLYSPYNSCGEQAEGPPGRSTCSAAQRDSWWSSGLQHEQPTEQ</sequence>
<keyword evidence="7 10" id="KW-0472">Membrane</keyword>
<feature type="compositionally biased region" description="Basic and acidic residues" evidence="9">
    <location>
        <begin position="213"/>
        <end position="223"/>
    </location>
</feature>
<evidence type="ECO:0000256" key="1">
    <source>
        <dbReference type="ARBA" id="ARBA00004167"/>
    </source>
</evidence>
<feature type="compositionally biased region" description="Low complexity" evidence="9">
    <location>
        <begin position="302"/>
        <end position="313"/>
    </location>
</feature>
<feature type="compositionally biased region" description="Polar residues" evidence="9">
    <location>
        <begin position="837"/>
        <end position="860"/>
    </location>
</feature>
<feature type="coiled-coil region" evidence="8">
    <location>
        <begin position="501"/>
        <end position="528"/>
    </location>
</feature>
<evidence type="ECO:0000313" key="12">
    <source>
        <dbReference type="Proteomes" id="UP000694385"/>
    </source>
</evidence>
<feature type="transmembrane region" description="Helical" evidence="10">
    <location>
        <begin position="802"/>
        <end position="820"/>
    </location>
</feature>
<feature type="compositionally biased region" description="Polar residues" evidence="9">
    <location>
        <begin position="256"/>
        <end position="270"/>
    </location>
</feature>
<comment type="subcellular location">
    <subcellularLocation>
        <location evidence="2">Cytoplasm</location>
    </subcellularLocation>
    <subcellularLocation>
        <location evidence="1">Membrane</location>
        <topology evidence="1">Single-pass membrane protein</topology>
    </subcellularLocation>
</comment>
<dbReference type="GO" id="GO:0019934">
    <property type="term" value="P:cGMP-mediated signaling"/>
    <property type="evidence" value="ECO:0007669"/>
    <property type="project" value="TreeGrafter"/>
</dbReference>
<feature type="compositionally biased region" description="Low complexity" evidence="9">
    <location>
        <begin position="666"/>
        <end position="682"/>
    </location>
</feature>
<evidence type="ECO:0000256" key="2">
    <source>
        <dbReference type="ARBA" id="ARBA00004496"/>
    </source>
</evidence>
<evidence type="ECO:0000256" key="7">
    <source>
        <dbReference type="ARBA" id="ARBA00023136"/>
    </source>
</evidence>